<evidence type="ECO:0000313" key="1">
    <source>
        <dbReference type="EMBL" id="KAK2608690.1"/>
    </source>
</evidence>
<dbReference type="EMBL" id="JASWJB010000034">
    <property type="protein sequence ID" value="KAK2608690.1"/>
    <property type="molecule type" value="Genomic_DNA"/>
</dbReference>
<accession>A0AAJ0G0Z8</accession>
<organism evidence="1 2">
    <name type="scientific">Conoideocrella luteorostrata</name>
    <dbReference type="NCBI Taxonomy" id="1105319"/>
    <lineage>
        <taxon>Eukaryota</taxon>
        <taxon>Fungi</taxon>
        <taxon>Dikarya</taxon>
        <taxon>Ascomycota</taxon>
        <taxon>Pezizomycotina</taxon>
        <taxon>Sordariomycetes</taxon>
        <taxon>Hypocreomycetidae</taxon>
        <taxon>Hypocreales</taxon>
        <taxon>Clavicipitaceae</taxon>
        <taxon>Conoideocrella</taxon>
    </lineage>
</organism>
<protein>
    <submittedName>
        <fullName evidence="1">Uncharacterized protein</fullName>
    </submittedName>
</protein>
<keyword evidence="2" id="KW-1185">Reference proteome</keyword>
<evidence type="ECO:0000313" key="2">
    <source>
        <dbReference type="Proteomes" id="UP001251528"/>
    </source>
</evidence>
<sequence length="251" mass="29097">MVFHDIWDQWFGIPKLQFQGPAAKKDDVVCEDDVASQSIMLGLPWADIDFILQAQQAWADRYARGRWYEHSVPFADGGEDKSNHDHDGGFSHFNARACFEADYERAIKWPAFQFQDVGWGTQDVHPMAQIPMDLIAGPWNEEKKRRLFWLTRGGIQLHLKMQNLIPWEVKVQCLDNAVISAECPDPLIINCLVSDWTFRDIPEDISRKQVLDLNRRIEWGGDPPDTKEVLRRIAIALNFDMQLPQWLHMPS</sequence>
<dbReference type="AlphaFoldDB" id="A0AAJ0G0Z8"/>
<name>A0AAJ0G0Z8_9HYPO</name>
<gene>
    <name evidence="1" type="ORF">QQS21_002801</name>
</gene>
<comment type="caution">
    <text evidence="1">The sequence shown here is derived from an EMBL/GenBank/DDBJ whole genome shotgun (WGS) entry which is preliminary data.</text>
</comment>
<reference evidence="1" key="1">
    <citation type="submission" date="2023-06" db="EMBL/GenBank/DDBJ databases">
        <title>Conoideocrella luteorostrata (Hypocreales: Clavicipitaceae), a potential biocontrol fungus for elongate hemlock scale in United States Christmas tree production areas.</title>
        <authorList>
            <person name="Barrett H."/>
            <person name="Lovett B."/>
            <person name="Macias A.M."/>
            <person name="Stajich J.E."/>
            <person name="Kasson M.T."/>
        </authorList>
    </citation>
    <scope>NUCLEOTIDE SEQUENCE</scope>
    <source>
        <strain evidence="1">ARSEF 14590</strain>
    </source>
</reference>
<dbReference type="Proteomes" id="UP001251528">
    <property type="component" value="Unassembled WGS sequence"/>
</dbReference>
<proteinExistence type="predicted"/>